<feature type="region of interest" description="Disordered" evidence="1">
    <location>
        <begin position="221"/>
        <end position="262"/>
    </location>
</feature>
<keyword evidence="3" id="KW-1185">Reference proteome</keyword>
<accession>A0ABR2VC94</accession>
<comment type="caution">
    <text evidence="2">The sequence shown here is derived from an EMBL/GenBank/DDBJ whole genome shotgun (WGS) entry which is preliminary data.</text>
</comment>
<feature type="compositionally biased region" description="Low complexity" evidence="1">
    <location>
        <begin position="136"/>
        <end position="152"/>
    </location>
</feature>
<name>A0ABR2VC94_9PEZI</name>
<gene>
    <name evidence="2" type="ORF">SUNI508_03403</name>
</gene>
<feature type="region of interest" description="Disordered" evidence="1">
    <location>
        <begin position="1"/>
        <end position="28"/>
    </location>
</feature>
<protein>
    <submittedName>
        <fullName evidence="2">Uncharacterized protein</fullName>
    </submittedName>
</protein>
<sequence length="314" mass="34153">MDDTAPPPYSLIAPISQDSSSSSSQFNPRSLTSYLHSHIAALPDRIRQTQQARNAQQVEADIWILDHLAPIVESFLADLGAQRTAPALATLTLVPKPAVPVDAQLSGIEEMLRRNEVGRVFRVDIQQEAKGSKGDGYSMGESSSSTTNETSGYREFTDWGRWEEPGSSSVTPSDLLWWKDEELAQRLASYLQPQTESTPRSTIRSPVQVAVEQTIPAERSRKGWGLSRLRSNQNSPSTSSSTVSLPVSPHSRANCPGTVGAGDVTGVAGDQLDNGKRAEMNVAAEELAFRRENDFGIWESIGGWAIVVTVNVHP</sequence>
<evidence type="ECO:0000256" key="1">
    <source>
        <dbReference type="SAM" id="MobiDB-lite"/>
    </source>
</evidence>
<reference evidence="2 3" key="1">
    <citation type="journal article" date="2024" name="J. Plant Pathol.">
        <title>Sequence and assembly of the genome of Seiridium unicorne, isolate CBS 538.82, causal agent of cypress canker disease.</title>
        <authorList>
            <person name="Scali E."/>
            <person name="Rocca G.D."/>
            <person name="Danti R."/>
            <person name="Garbelotto M."/>
            <person name="Barberini S."/>
            <person name="Baroncelli R."/>
            <person name="Emiliani G."/>
        </authorList>
    </citation>
    <scope>NUCLEOTIDE SEQUENCE [LARGE SCALE GENOMIC DNA]</scope>
    <source>
        <strain evidence="2 3">BM-138-508</strain>
    </source>
</reference>
<feature type="compositionally biased region" description="Low complexity" evidence="1">
    <location>
        <begin position="16"/>
        <end position="25"/>
    </location>
</feature>
<feature type="region of interest" description="Disordered" evidence="1">
    <location>
        <begin position="131"/>
        <end position="152"/>
    </location>
</feature>
<dbReference type="EMBL" id="JARVKF010000035">
    <property type="protein sequence ID" value="KAK9424527.1"/>
    <property type="molecule type" value="Genomic_DNA"/>
</dbReference>
<proteinExistence type="predicted"/>
<feature type="compositionally biased region" description="Low complexity" evidence="1">
    <location>
        <begin position="235"/>
        <end position="262"/>
    </location>
</feature>
<organism evidence="2 3">
    <name type="scientific">Seiridium unicorne</name>
    <dbReference type="NCBI Taxonomy" id="138068"/>
    <lineage>
        <taxon>Eukaryota</taxon>
        <taxon>Fungi</taxon>
        <taxon>Dikarya</taxon>
        <taxon>Ascomycota</taxon>
        <taxon>Pezizomycotina</taxon>
        <taxon>Sordariomycetes</taxon>
        <taxon>Xylariomycetidae</taxon>
        <taxon>Amphisphaeriales</taxon>
        <taxon>Sporocadaceae</taxon>
        <taxon>Seiridium</taxon>
    </lineage>
</organism>
<evidence type="ECO:0000313" key="2">
    <source>
        <dbReference type="EMBL" id="KAK9424527.1"/>
    </source>
</evidence>
<evidence type="ECO:0000313" key="3">
    <source>
        <dbReference type="Proteomes" id="UP001408356"/>
    </source>
</evidence>
<dbReference type="Proteomes" id="UP001408356">
    <property type="component" value="Unassembled WGS sequence"/>
</dbReference>